<proteinExistence type="predicted"/>
<evidence type="ECO:0000313" key="2">
    <source>
        <dbReference type="EMBL" id="WND02211.1"/>
    </source>
</evidence>
<evidence type="ECO:0000313" key="3">
    <source>
        <dbReference type="Proteomes" id="UP001268683"/>
    </source>
</evidence>
<dbReference type="Gene3D" id="3.40.50.1820">
    <property type="entry name" value="alpha/beta hydrolase"/>
    <property type="match status" value="1"/>
</dbReference>
<protein>
    <submittedName>
        <fullName evidence="2">Alpha/beta fold hydrolase</fullName>
    </submittedName>
</protein>
<evidence type="ECO:0000259" key="1">
    <source>
        <dbReference type="Pfam" id="PF12146"/>
    </source>
</evidence>
<keyword evidence="2" id="KW-0378">Hydrolase</keyword>
<feature type="domain" description="Serine aminopeptidase S33" evidence="1">
    <location>
        <begin position="25"/>
        <end position="134"/>
    </location>
</feature>
<dbReference type="InterPro" id="IPR029058">
    <property type="entry name" value="AB_hydrolase_fold"/>
</dbReference>
<organism evidence="2 3">
    <name type="scientific">Temperatibacter marinus</name>
    <dbReference type="NCBI Taxonomy" id="1456591"/>
    <lineage>
        <taxon>Bacteria</taxon>
        <taxon>Pseudomonadati</taxon>
        <taxon>Pseudomonadota</taxon>
        <taxon>Alphaproteobacteria</taxon>
        <taxon>Kordiimonadales</taxon>
        <taxon>Temperatibacteraceae</taxon>
        <taxon>Temperatibacter</taxon>
    </lineage>
</organism>
<dbReference type="AlphaFoldDB" id="A0AA52H8K1"/>
<dbReference type="PIRSF" id="PIRSF037442">
    <property type="entry name" value="UCP037442_abhydr"/>
    <property type="match status" value="1"/>
</dbReference>
<dbReference type="Proteomes" id="UP001268683">
    <property type="component" value="Chromosome"/>
</dbReference>
<accession>A0AA52H8K1</accession>
<name>A0AA52H8K1_9PROT</name>
<gene>
    <name evidence="2" type="ORF">QGN29_11680</name>
</gene>
<dbReference type="InterPro" id="IPR022742">
    <property type="entry name" value="Hydrolase_4"/>
</dbReference>
<dbReference type="GO" id="GO:0016787">
    <property type="term" value="F:hydrolase activity"/>
    <property type="evidence" value="ECO:0007669"/>
    <property type="project" value="UniProtKB-KW"/>
</dbReference>
<dbReference type="SUPFAM" id="SSF53474">
    <property type="entry name" value="alpha/beta-Hydrolases"/>
    <property type="match status" value="1"/>
</dbReference>
<dbReference type="KEGG" id="tmk:QGN29_11680"/>
<dbReference type="EMBL" id="CP123872">
    <property type="protein sequence ID" value="WND02211.1"/>
    <property type="molecule type" value="Genomic_DNA"/>
</dbReference>
<reference evidence="2" key="1">
    <citation type="submission" date="2023-04" db="EMBL/GenBank/DDBJ databases">
        <title>Complete genome sequence of Temperatibacter marinus.</title>
        <authorList>
            <person name="Rong J.-C."/>
            <person name="Yi M.-L."/>
            <person name="Zhao Q."/>
        </authorList>
    </citation>
    <scope>NUCLEOTIDE SEQUENCE</scope>
    <source>
        <strain evidence="2">NBRC 110045</strain>
    </source>
</reference>
<keyword evidence="3" id="KW-1185">Reference proteome</keyword>
<sequence length="282" mass="31790">MTSLLSIQTDSNVLVPLYENTIDHASDVILILPAMGVRASFYKALSNSFKEHQIANYILEQRGQGRSIEKPSRHSSFGYKDYILNDLMGAIEHIKHKHPKAKIHCIGHSLGGHMALTLKALKPCNFDNLILCASGSPYIGAFKGKQYYGGKFLCFIAPMLISILGYFPGQFVGFAGKEYPQLFRDWLNLARDDHFNFKGLNDNIEAQFKRIEGNILCFSFQEDDFAPITASLCFLDRLDLMEKKVVSVTSDDIGVKADHFSWAKSPEFIVSKVKQWLQETPN</sequence>
<dbReference type="RefSeq" id="WP_310798046.1">
    <property type="nucleotide sequence ID" value="NZ_CP123872.1"/>
</dbReference>
<dbReference type="CDD" id="cd00741">
    <property type="entry name" value="Lipase"/>
    <property type="match status" value="1"/>
</dbReference>
<dbReference type="InterPro" id="IPR017208">
    <property type="entry name" value="UCP037442_abhydr"/>
</dbReference>
<dbReference type="Pfam" id="PF12146">
    <property type="entry name" value="Hydrolase_4"/>
    <property type="match status" value="1"/>
</dbReference>